<dbReference type="PANTHER" id="PTHR22799:SF6">
    <property type="entry name" value="C-TYPE LECTIN DOMAIN FAMILY 4 MEMBER M-LIKE"/>
    <property type="match status" value="1"/>
</dbReference>
<keyword evidence="1" id="KW-0430">Lectin</keyword>
<proteinExistence type="predicted"/>
<protein>
    <submittedName>
        <fullName evidence="5">ASAH1 protein</fullName>
    </submittedName>
</protein>
<dbReference type="Pfam" id="PF15508">
    <property type="entry name" value="NAAA-beta"/>
    <property type="match status" value="1"/>
</dbReference>
<feature type="domain" description="Acid ceramidase N-terminal" evidence="4">
    <location>
        <begin position="416"/>
        <end position="467"/>
    </location>
</feature>
<feature type="coiled-coil region" evidence="2">
    <location>
        <begin position="956"/>
        <end position="990"/>
    </location>
</feature>
<feature type="coiled-coil region" evidence="2">
    <location>
        <begin position="1185"/>
        <end position="1232"/>
    </location>
</feature>
<keyword evidence="2" id="KW-0175">Coiled coil</keyword>
<dbReference type="EMBL" id="OV696693">
    <property type="protein sequence ID" value="CAH1271095.1"/>
    <property type="molecule type" value="Genomic_DNA"/>
</dbReference>
<name>A0A8K0A860_BRALA</name>
<dbReference type="GO" id="GO:0030246">
    <property type="term" value="F:carbohydrate binding"/>
    <property type="evidence" value="ECO:0007669"/>
    <property type="project" value="UniProtKB-KW"/>
</dbReference>
<dbReference type="InterPro" id="IPR029130">
    <property type="entry name" value="Acid_ceramidase_N"/>
</dbReference>
<reference evidence="5" key="1">
    <citation type="submission" date="2022-01" db="EMBL/GenBank/DDBJ databases">
        <authorList>
            <person name="Braso-Vives M."/>
        </authorList>
    </citation>
    <scope>NUCLEOTIDE SEQUENCE</scope>
</reference>
<organism evidence="5 6">
    <name type="scientific">Branchiostoma lanceolatum</name>
    <name type="common">Common lancelet</name>
    <name type="synonym">Amphioxus lanceolatum</name>
    <dbReference type="NCBI Taxonomy" id="7740"/>
    <lineage>
        <taxon>Eukaryota</taxon>
        <taxon>Metazoa</taxon>
        <taxon>Chordata</taxon>
        <taxon>Cephalochordata</taxon>
        <taxon>Leptocardii</taxon>
        <taxon>Amphioxiformes</taxon>
        <taxon>Branchiostomatidae</taxon>
        <taxon>Branchiostoma</taxon>
    </lineage>
</organism>
<dbReference type="Gene3D" id="1.20.1480.30">
    <property type="entry name" value="Designed four-helix bundle protein"/>
    <property type="match status" value="5"/>
</dbReference>
<accession>A0A8K0A860</accession>
<dbReference type="Proteomes" id="UP000838412">
    <property type="component" value="Chromosome 8"/>
</dbReference>
<dbReference type="OrthoDB" id="10559717at2759"/>
<feature type="coiled-coil region" evidence="2">
    <location>
        <begin position="772"/>
        <end position="809"/>
    </location>
</feature>
<feature type="signal peptide" evidence="3">
    <location>
        <begin position="1"/>
        <end position="16"/>
    </location>
</feature>
<evidence type="ECO:0000259" key="4">
    <source>
        <dbReference type="Pfam" id="PF15508"/>
    </source>
</evidence>
<keyword evidence="3" id="KW-0732">Signal</keyword>
<dbReference type="PANTHER" id="PTHR22799">
    <property type="entry name" value="TETRANECTIN-RELATED"/>
    <property type="match status" value="1"/>
</dbReference>
<dbReference type="Gene3D" id="1.10.246.10">
    <property type="match status" value="1"/>
</dbReference>
<evidence type="ECO:0000313" key="5">
    <source>
        <dbReference type="EMBL" id="CAH1271095.1"/>
    </source>
</evidence>
<evidence type="ECO:0000256" key="2">
    <source>
        <dbReference type="SAM" id="Coils"/>
    </source>
</evidence>
<evidence type="ECO:0000313" key="6">
    <source>
        <dbReference type="Proteomes" id="UP000838412"/>
    </source>
</evidence>
<evidence type="ECO:0000256" key="1">
    <source>
        <dbReference type="ARBA" id="ARBA00022734"/>
    </source>
</evidence>
<feature type="coiled-coil region" evidence="2">
    <location>
        <begin position="874"/>
        <end position="911"/>
    </location>
</feature>
<dbReference type="InterPro" id="IPR051663">
    <property type="entry name" value="CLec_Tetranectin-domain"/>
</dbReference>
<evidence type="ECO:0000256" key="3">
    <source>
        <dbReference type="SAM" id="SignalP"/>
    </source>
</evidence>
<sequence length="1403" mass="159225">MRLFVSMLLVAVVVMATLIDDSASASTHKRSLLDVLEEEKVSNGWKQVATHENGLPYNSLGSPMFVAPRPTDTKAIDIICSFIQETPLLPNVKHDDEDVTAPNWDFLYADRSKDVAACCQMEGNEQELCIETLRQKAVDQYCYFWDHSMENDLGVNEPCCEETGEGRVQCMDQARYGFDVDIHSTDRSIEILPVTVVQSVKEQLMKINKPPAFDNNFCTWAKQQPHVDTAFEEATLQRLDPMQKISEVTRKLISCCYINGDAPTIDQCMSSVRDESIDQLCLKEKVVKAAVPLIDPSVITNIPAGLRAIMFYNDDIPAHPCCQRSYTNRYSCFSQEGRGFKAHRDTYDHTDEITQYNEKFEQLTSKVTENLGYSSIDVLCNKWYGGKVLPEAVEEIEHEFTDKCEHEMYPPKAESNVASYVINLDLPPSERWTDLIKEKAPQIKAVLVKVKAIIGTIDKRIIPFLDKNPGILADTLPYPFVDEIKAIAKAAEIPLGDVVLFNIFYEVFSACTSIVAEDPTGKLFHARNLDFGLYLGWDFQNMAWPLAEKLKPTVVNLDWQRGGKTVFKSVNFAGYVGLFTAVKPVSTTPMQQSQTDWRSIADAAANIPNALYVTRADYTYPGGASDHSAVCAFIRSHRNCIAAGIAVLLSLVAVGLAPLTFINKVEISQMSTTVDTLKRGHDDMFTTVDALKRDLDYMFTTIEALKRVEDNMSTTVDALKPDQDDMRQVPNGTNVDALKLDKDDMFHLSITSDALKRDQNDMRQLPTTVNALKRNQDDMRQLSTTVDALKRDRDDMRQLSTTADALKRDQNDMHQLPTTVDALKRDQDDMRQLPTTVDALRSDQNDIRQMSTTVDALKRDQDDMRQLSTTADTLKRYQDDMRQLSTTVDALKRNRDDMRQLSTTVDGLERDQNDMRQLHTTVDPLKPDQDDMHQLCTTVDALKHEKADMSTTADTLKRVQDDMRQLSTTVDALTRDQDNMSTTVDALKRNQDDLHQLSTIFDALKGDQEYMSTTVDALKRNQDDIRQLSSIFDALKRDQDDMSTTVDALKRNQEYMSTTVDALKRNQDDMHQLSTTFDALKRDQEYMSTTVDALKRDQDDMSITVDALKRDQDDIRQLSTTVDALKRHLDDMPTTNDALKRDQYNMSTTVDALNSNQDDIRQLPITSDALRSDQDNMRQLSTTTVDALKRDQDNMSTTVDALKRDQDMSTTVDALKRDQDDMSTTVDALKRDQYNMSISVDALKRNQDDMSQLPTTDDTLKPNFDKEQSHTVSLEQRLHEMNMTSACDWQQVFATVRGTGQNMSEPVRTGQNLFDAWNGAIHDEVLHNKSLLVHQWATLGIKKVKVVLETPEEDVELVFNGENTDKLSWFSKSRLLSSPWTDLPDERTNFFSIKGEEYRWARR</sequence>
<feature type="chain" id="PRO_5035422572" evidence="3">
    <location>
        <begin position="17"/>
        <end position="1403"/>
    </location>
</feature>
<keyword evidence="6" id="KW-1185">Reference proteome</keyword>
<gene>
    <name evidence="5" type="primary">ASAH1</name>
    <name evidence="5" type="ORF">BLAG_LOCUS23203</name>
</gene>